<protein>
    <recommendedName>
        <fullName evidence="4">Virulence factor</fullName>
    </recommendedName>
</protein>
<dbReference type="STRING" id="1720063.SAMN05216217_102153"/>
<dbReference type="OrthoDB" id="1060501at2"/>
<gene>
    <name evidence="2" type="ORF">SAMN05216217_102153</name>
</gene>
<organism evidence="2 3">
    <name type="scientific">Halopseudomonas yangmingensis</name>
    <dbReference type="NCBI Taxonomy" id="1720063"/>
    <lineage>
        <taxon>Bacteria</taxon>
        <taxon>Pseudomonadati</taxon>
        <taxon>Pseudomonadota</taxon>
        <taxon>Gammaproteobacteria</taxon>
        <taxon>Pseudomonadales</taxon>
        <taxon>Pseudomonadaceae</taxon>
        <taxon>Halopseudomonas</taxon>
    </lineage>
</organism>
<reference evidence="3" key="1">
    <citation type="submission" date="2016-10" db="EMBL/GenBank/DDBJ databases">
        <authorList>
            <person name="Varghese N."/>
            <person name="Submissions S."/>
        </authorList>
    </citation>
    <scope>NUCLEOTIDE SEQUENCE [LARGE SCALE GENOMIC DNA]</scope>
    <source>
        <strain evidence="3">DSM 24213</strain>
    </source>
</reference>
<name>A0A1I4P820_9GAMM</name>
<keyword evidence="3" id="KW-1185">Reference proteome</keyword>
<evidence type="ECO:0000313" key="3">
    <source>
        <dbReference type="Proteomes" id="UP000243629"/>
    </source>
</evidence>
<sequence>MSSLTTDQIALNKAWSSVFTGAGMALEWLGDVVPRVAEIADKADALSRDLYRARNLSRSLSRVSTTPMGIGFFGLSQAGKSYLISALAADRDGKLETQLGHAKYDFIRDINPVGGGKEATGLVTRFTRLAAASQDPEFPVEVRLFREIEIAIILANAWFEDFDHQRLDSELSEARIAAVLAPFEAQQLDQPLPGISAEDVVALWDYLEHNYPTAVRPLAARYWPRVLALAPGLNIRERAKLFSLLWGGIDEMTATYEQLAGALHRLGLADSLFAPLHALINPRDGSGQGNSIINVDTLGLLGNAAAMQLTVRPCIDGELGHPVSISAPELAALTSELIFRLSNEPTNPVVNKVDLLDFPGYRSRQKLLGLQDAAEINASGQANNPVSRLLLRGKVAYLFERYTNEQEMNALVMCTSTFKQSEVVSVGPVLKSWIDRTQGPTSQQRDGKPSGLLWALTMCDGFVANALNGDDTQFPEACNNMLKLTMVERFGNEPWMKEWGSKPFNNTFLVRKPRFATSFISLDGSNEETGIVEGMRDRLARLKQSFVGSDLVLRHIDQPAEAWDAMLAINDGGINRFSANLTGVADIKFKLKRLHEQLDELLTALLPRLDTYYEAGGEDERARKKLLANMIVKPFATTRHGKSVLGELLAAMALPDDQLRDLYLSAEFDRTEPEDDAIDSDSAAPPENDYDIWGDSPVSEPSTQPVSQALPEYQSHDHRFARSAFDLWVAHLRQLSKRQGLLDLLELPAESIAILTKELVICAERLKLPEQLSKQLLKRAQSGVRREALMQRQVLTTQLLFNDFAAWFGHMAQAIGQRPKGLLGSRQPLFSFYQREMPGAFPELTPQALDQSAIFADDWLSGIAIHTQENAGHRKGKELTIEQNAALGRVLQAFKAS</sequence>
<feature type="region of interest" description="Disordered" evidence="1">
    <location>
        <begin position="671"/>
        <end position="707"/>
    </location>
</feature>
<evidence type="ECO:0000313" key="2">
    <source>
        <dbReference type="EMBL" id="SFM23513.1"/>
    </source>
</evidence>
<evidence type="ECO:0008006" key="4">
    <source>
        <dbReference type="Google" id="ProtNLM"/>
    </source>
</evidence>
<evidence type="ECO:0000256" key="1">
    <source>
        <dbReference type="SAM" id="MobiDB-lite"/>
    </source>
</evidence>
<proteinExistence type="predicted"/>
<dbReference type="AlphaFoldDB" id="A0A1I4P820"/>
<dbReference type="RefSeq" id="WP_093472536.1">
    <property type="nucleotide sequence ID" value="NZ_FOUI01000002.1"/>
</dbReference>
<dbReference type="Proteomes" id="UP000243629">
    <property type="component" value="Unassembled WGS sequence"/>
</dbReference>
<dbReference type="EMBL" id="FOUI01000002">
    <property type="protein sequence ID" value="SFM23513.1"/>
    <property type="molecule type" value="Genomic_DNA"/>
</dbReference>
<dbReference type="PIRSF" id="PIRSF034586">
    <property type="entry name" value="Vir_effector_SfrC"/>
    <property type="match status" value="1"/>
</dbReference>
<dbReference type="Pfam" id="PF10139">
    <property type="entry name" value="Virul_Fac"/>
    <property type="match status" value="1"/>
</dbReference>
<dbReference type="InterPro" id="IPR017030">
    <property type="entry name" value="Vir_effector_SfrC"/>
</dbReference>
<accession>A0A1I4P820</accession>